<gene>
    <name evidence="1" type="ORF">SAMEA3906487_02176</name>
</gene>
<dbReference type="OrthoDB" id="8654762at2"/>
<keyword evidence="2" id="KW-1185">Reference proteome</keyword>
<name>A0A157NUA0_9BORD</name>
<evidence type="ECO:0000313" key="2">
    <source>
        <dbReference type="Proteomes" id="UP000076825"/>
    </source>
</evidence>
<dbReference type="PATRIC" id="fig|123899.6.peg.2164"/>
<sequence>MHTLTAPAAAALTILAEQGPQRIGFDAVQAYHGHGALAMLALVFQGLRGALPLLQDDDTPIARAELRVTSGHPGPGVRDAFEFVTRAVTRGCYEVDLDLPQARYSPRADKSYSFILHRGPRSVCAVLRPDVLPADFFTLMPDTSPQGQQVHAALRARIGQAALQASPQALYTFTQG</sequence>
<dbReference type="KEGG" id="btrm:SAMEA390648702176"/>
<dbReference type="AlphaFoldDB" id="A0A157NUA0"/>
<dbReference type="STRING" id="123899.SAMEA3906487_02176"/>
<dbReference type="RefSeq" id="WP_063491920.1">
    <property type="nucleotide sequence ID" value="NZ_CP016340.1"/>
</dbReference>
<dbReference type="EMBL" id="LT546645">
    <property type="protein sequence ID" value="SAI70353.1"/>
    <property type="molecule type" value="Genomic_DNA"/>
</dbReference>
<protein>
    <submittedName>
        <fullName evidence="1">Uncharacterized protein</fullName>
    </submittedName>
</protein>
<dbReference type="eggNOG" id="ENOG5032YMU">
    <property type="taxonomic scope" value="Bacteria"/>
</dbReference>
<organism evidence="1 2">
    <name type="scientific">Bordetella trematum</name>
    <dbReference type="NCBI Taxonomy" id="123899"/>
    <lineage>
        <taxon>Bacteria</taxon>
        <taxon>Pseudomonadati</taxon>
        <taxon>Pseudomonadota</taxon>
        <taxon>Betaproteobacteria</taxon>
        <taxon>Burkholderiales</taxon>
        <taxon>Alcaligenaceae</taxon>
        <taxon>Bordetella</taxon>
    </lineage>
</organism>
<proteinExistence type="predicted"/>
<evidence type="ECO:0000313" key="1">
    <source>
        <dbReference type="EMBL" id="SAI70353.1"/>
    </source>
</evidence>
<dbReference type="Proteomes" id="UP000076825">
    <property type="component" value="Chromosome 1"/>
</dbReference>
<accession>A0A157NUA0</accession>
<reference evidence="1 2" key="1">
    <citation type="submission" date="2016-04" db="EMBL/GenBank/DDBJ databases">
        <authorList>
            <consortium name="Pathogen Informatics"/>
        </authorList>
    </citation>
    <scope>NUCLEOTIDE SEQUENCE [LARGE SCALE GENOMIC DNA]</scope>
    <source>
        <strain evidence="1 2">H044680328</strain>
    </source>
</reference>
<dbReference type="GeneID" id="56590550"/>